<dbReference type="InterPro" id="IPR006076">
    <property type="entry name" value="FAD-dep_OxRdtase"/>
</dbReference>
<evidence type="ECO:0000313" key="4">
    <source>
        <dbReference type="Proteomes" id="UP000031366"/>
    </source>
</evidence>
<sequence>MIYDVAIIGAGIVGTAIARELSKYNLSIALIEKDVDVSMGATKANSAIVHGGYAEKHSTLKGQLCYKGRMMYEELDKELNFGFRKTGSLVISFEEDIKPLVGLMANGIMNGCHDLSVINTEEILKIEPNINPNVKYALYCKGAGVCSPYEMAIALAENAIANGVELFLNSMVLSIEKEDNIFNIKTNNGNFSSRFVINGAGLYSDEISSMVGEDYFKILPRSGEYLLFARDTGKVLNTVVFQMPTAYGKGVLATSTYHGNLLIGPDASDDSEKDDTSTHIERMNKILELAKETTDKIDINKFIRSFTGVRARSSTDDFIIEETSTKGFINVSGIQSPGLTSSPAIALMVKDILENAGCVLKKKDNFIAYRKPIITKKDLVPFKEIKDKIDIDSCPEKIICRCEQVTEGEIVDSLHRGIKVTTIDGVKRRTRASMGWCQGTFCRPRIKEIIEREYNIKIDDKEDIEYSGVNRVGKLEILKQLGIQNNTDNNL</sequence>
<feature type="domain" description="BFD-like [2Fe-2S]-binding" evidence="2">
    <location>
        <begin position="398"/>
        <end position="451"/>
    </location>
</feature>
<dbReference type="EMBL" id="AYSO01000018">
    <property type="protein sequence ID" value="KIE45944.1"/>
    <property type="molecule type" value="Genomic_DNA"/>
</dbReference>
<evidence type="ECO:0000259" key="1">
    <source>
        <dbReference type="Pfam" id="PF01266"/>
    </source>
</evidence>
<accession>A0A0C1TZ77</accession>
<comment type="caution">
    <text evidence="3">The sequence shown here is derived from an EMBL/GenBank/DDBJ whole genome shotgun (WGS) entry which is preliminary data.</text>
</comment>
<dbReference type="SUPFAM" id="SSF51905">
    <property type="entry name" value="FAD/NAD(P)-binding domain"/>
    <property type="match status" value="1"/>
</dbReference>
<dbReference type="Gene3D" id="3.50.50.60">
    <property type="entry name" value="FAD/NAD(P)-binding domain"/>
    <property type="match status" value="1"/>
</dbReference>
<dbReference type="InterPro" id="IPR052745">
    <property type="entry name" value="G3P_Oxidase/Oxidoreductase"/>
</dbReference>
<dbReference type="STRING" id="29341.RSJ17_02665"/>
<evidence type="ECO:0000313" key="3">
    <source>
        <dbReference type="EMBL" id="KIE45944.1"/>
    </source>
</evidence>
<dbReference type="Proteomes" id="UP000031366">
    <property type="component" value="Unassembled WGS sequence"/>
</dbReference>
<name>A0A0C1TZ77_9CLOT</name>
<dbReference type="InterPro" id="IPR007419">
    <property type="entry name" value="BFD-like_2Fe2S-bd_dom"/>
</dbReference>
<feature type="domain" description="FAD dependent oxidoreductase" evidence="1">
    <location>
        <begin position="4"/>
        <end position="350"/>
    </location>
</feature>
<proteinExistence type="predicted"/>
<dbReference type="Gene3D" id="3.30.9.10">
    <property type="entry name" value="D-Amino Acid Oxidase, subunit A, domain 2"/>
    <property type="match status" value="1"/>
</dbReference>
<evidence type="ECO:0000259" key="2">
    <source>
        <dbReference type="Pfam" id="PF04324"/>
    </source>
</evidence>
<dbReference type="InterPro" id="IPR041854">
    <property type="entry name" value="BFD-like_2Fe2S-bd_dom_sf"/>
</dbReference>
<dbReference type="AlphaFoldDB" id="A0A0C1TZ77"/>
<dbReference type="InterPro" id="IPR036188">
    <property type="entry name" value="FAD/NAD-bd_sf"/>
</dbReference>
<reference evidence="3 4" key="1">
    <citation type="journal article" date="2015" name="Infect. Genet. Evol.">
        <title>Genomic sequences of six botulinum neurotoxin-producing strains representing three clostridial species illustrate the mobility and diversity of botulinum neurotoxin genes.</title>
        <authorList>
            <person name="Smith T.J."/>
            <person name="Hill K.K."/>
            <person name="Xie G."/>
            <person name="Foley B.T."/>
            <person name="Williamson C.H."/>
            <person name="Foster J.T."/>
            <person name="Johnson S.L."/>
            <person name="Chertkov O."/>
            <person name="Teshima H."/>
            <person name="Gibbons H.S."/>
            <person name="Johnsky L.A."/>
            <person name="Karavis M.A."/>
            <person name="Smith L.A."/>
        </authorList>
    </citation>
    <scope>NUCLEOTIDE SEQUENCE [LARGE SCALE GENOMIC DNA]</scope>
    <source>
        <strain evidence="3 4">CDC 2741</strain>
    </source>
</reference>
<dbReference type="Gene3D" id="1.10.10.1100">
    <property type="entry name" value="BFD-like [2Fe-2S]-binding domain"/>
    <property type="match status" value="1"/>
</dbReference>
<keyword evidence="4" id="KW-1185">Reference proteome</keyword>
<organism evidence="3 4">
    <name type="scientific">Clostridium argentinense CDC 2741</name>
    <dbReference type="NCBI Taxonomy" id="1418104"/>
    <lineage>
        <taxon>Bacteria</taxon>
        <taxon>Bacillati</taxon>
        <taxon>Bacillota</taxon>
        <taxon>Clostridia</taxon>
        <taxon>Eubacteriales</taxon>
        <taxon>Clostridiaceae</taxon>
        <taxon>Clostridium</taxon>
    </lineage>
</organism>
<dbReference type="Pfam" id="PF01266">
    <property type="entry name" value="DAO"/>
    <property type="match status" value="1"/>
</dbReference>
<dbReference type="RefSeq" id="WP_205604222.1">
    <property type="nucleotide sequence ID" value="NZ_AYSO01000018.1"/>
</dbReference>
<gene>
    <name evidence="3" type="ORF">U732_2449</name>
</gene>
<dbReference type="PANTHER" id="PTHR42720">
    <property type="entry name" value="GLYCEROL-3-PHOSPHATE DEHYDROGENASE"/>
    <property type="match status" value="1"/>
</dbReference>
<dbReference type="CDD" id="cd19946">
    <property type="entry name" value="GlpA-like_Fer2_BFD-like"/>
    <property type="match status" value="1"/>
</dbReference>
<dbReference type="Pfam" id="PF04324">
    <property type="entry name" value="Fer2_BFD"/>
    <property type="match status" value="1"/>
</dbReference>
<protein>
    <submittedName>
        <fullName evidence="3">Pyridine nucleotide-disulfide oxidoreductase family protein</fullName>
    </submittedName>
</protein>
<dbReference type="PANTHER" id="PTHR42720:SF1">
    <property type="entry name" value="GLYCEROL 3-PHOSPHATE OXIDASE"/>
    <property type="match status" value="1"/>
</dbReference>